<evidence type="ECO:0000256" key="8">
    <source>
        <dbReference type="ARBA" id="ARBA00023136"/>
    </source>
</evidence>
<evidence type="ECO:0000256" key="2">
    <source>
        <dbReference type="ARBA" id="ARBA00021549"/>
    </source>
</evidence>
<evidence type="ECO:0000256" key="3">
    <source>
        <dbReference type="ARBA" id="ARBA00022475"/>
    </source>
</evidence>
<dbReference type="PROSITE" id="PS00409">
    <property type="entry name" value="PROKAR_NTER_METHYL"/>
    <property type="match status" value="1"/>
</dbReference>
<feature type="domain" description="General secretion pathway GspH" evidence="12">
    <location>
        <begin position="45"/>
        <end position="150"/>
    </location>
</feature>
<keyword evidence="4" id="KW-0488">Methylation</keyword>
<gene>
    <name evidence="13" type="ORF">DX912_10380</name>
</gene>
<accession>A0A3D8VDD7</accession>
<evidence type="ECO:0000259" key="12">
    <source>
        <dbReference type="Pfam" id="PF12019"/>
    </source>
</evidence>
<keyword evidence="14" id="KW-1185">Reference proteome</keyword>
<dbReference type="Pfam" id="PF07963">
    <property type="entry name" value="N_methyl"/>
    <property type="match status" value="1"/>
</dbReference>
<dbReference type="SUPFAM" id="SSF54523">
    <property type="entry name" value="Pili subunits"/>
    <property type="match status" value="1"/>
</dbReference>
<dbReference type="RefSeq" id="WP_115842442.1">
    <property type="nucleotide sequence ID" value="NZ_CP183976.1"/>
</dbReference>
<evidence type="ECO:0000256" key="6">
    <source>
        <dbReference type="ARBA" id="ARBA00022692"/>
    </source>
</evidence>
<dbReference type="GO" id="GO:0015627">
    <property type="term" value="C:type II protein secretion system complex"/>
    <property type="evidence" value="ECO:0007669"/>
    <property type="project" value="InterPro"/>
</dbReference>
<dbReference type="Proteomes" id="UP000256829">
    <property type="component" value="Unassembled WGS sequence"/>
</dbReference>
<keyword evidence="8 11" id="KW-0472">Membrane</keyword>
<dbReference type="EMBL" id="QTJR01000006">
    <property type="protein sequence ID" value="RDY67071.1"/>
    <property type="molecule type" value="Genomic_DNA"/>
</dbReference>
<evidence type="ECO:0000256" key="7">
    <source>
        <dbReference type="ARBA" id="ARBA00022989"/>
    </source>
</evidence>
<dbReference type="InterPro" id="IPR045584">
    <property type="entry name" value="Pilin-like"/>
</dbReference>
<comment type="subcellular location">
    <subcellularLocation>
        <location evidence="1">Cell inner membrane</location>
        <topology evidence="1">Single-pass membrane protein</topology>
    </subcellularLocation>
</comment>
<dbReference type="NCBIfam" id="TIGR02532">
    <property type="entry name" value="IV_pilin_GFxxxE"/>
    <property type="match status" value="1"/>
</dbReference>
<keyword evidence="6 11" id="KW-0812">Transmembrane</keyword>
<protein>
    <recommendedName>
        <fullName evidence="2">Type II secretion system protein H</fullName>
    </recommendedName>
    <alternativeName>
        <fullName evidence="10">General secretion pathway protein H</fullName>
    </alternativeName>
</protein>
<evidence type="ECO:0000313" key="13">
    <source>
        <dbReference type="EMBL" id="RDY67071.1"/>
    </source>
</evidence>
<evidence type="ECO:0000256" key="5">
    <source>
        <dbReference type="ARBA" id="ARBA00022519"/>
    </source>
</evidence>
<name>A0A3D8VDD7_9GAMM</name>
<dbReference type="Gene3D" id="3.55.40.10">
    <property type="entry name" value="minor pseudopilin epsh domain"/>
    <property type="match status" value="1"/>
</dbReference>
<evidence type="ECO:0000256" key="4">
    <source>
        <dbReference type="ARBA" id="ARBA00022481"/>
    </source>
</evidence>
<sequence length="177" mass="18764">MTSSASRGFTLIELMITIAVLAIGSALAYPAFSGAMRSNRVATTTNGLIAAFNLARSEAIRSNHQGGVCPSSDGATCEGTDWSVGFMAYEDVDSSSTFSAGDRVLRYFEGNPTMVLTGTASEGGGGIEQITFQRTGRIVEAAQVDVRVNDCEEGQPYRNLLFVGPTGQTRMEKPQCD</sequence>
<evidence type="ECO:0000256" key="10">
    <source>
        <dbReference type="ARBA" id="ARBA00030775"/>
    </source>
</evidence>
<keyword evidence="7 11" id="KW-1133">Transmembrane helix</keyword>
<reference evidence="13 14" key="1">
    <citation type="submission" date="2018-08" db="EMBL/GenBank/DDBJ databases">
        <title>Lysobacter soli KCTC 22011, whole genome shotgun sequence.</title>
        <authorList>
            <person name="Zhang X."/>
            <person name="Feng G."/>
            <person name="Zhu H."/>
        </authorList>
    </citation>
    <scope>NUCLEOTIDE SEQUENCE [LARGE SCALE GENOMIC DNA]</scope>
    <source>
        <strain evidence="13 14">KCTC 22011</strain>
    </source>
</reference>
<dbReference type="GO" id="GO:0005886">
    <property type="term" value="C:plasma membrane"/>
    <property type="evidence" value="ECO:0007669"/>
    <property type="project" value="UniProtKB-SubCell"/>
</dbReference>
<dbReference type="InterPro" id="IPR012902">
    <property type="entry name" value="N_methyl_site"/>
</dbReference>
<keyword evidence="5" id="KW-0997">Cell inner membrane</keyword>
<feature type="transmembrane region" description="Helical" evidence="11">
    <location>
        <begin position="12"/>
        <end position="32"/>
    </location>
</feature>
<organism evidence="13 14">
    <name type="scientific">Lysobacter soli</name>
    <dbReference type="NCBI Taxonomy" id="453783"/>
    <lineage>
        <taxon>Bacteria</taxon>
        <taxon>Pseudomonadati</taxon>
        <taxon>Pseudomonadota</taxon>
        <taxon>Gammaproteobacteria</taxon>
        <taxon>Lysobacterales</taxon>
        <taxon>Lysobacteraceae</taxon>
        <taxon>Lysobacter</taxon>
    </lineage>
</organism>
<comment type="caution">
    <text evidence="13">The sequence shown here is derived from an EMBL/GenBank/DDBJ whole genome shotgun (WGS) entry which is preliminary data.</text>
</comment>
<evidence type="ECO:0000313" key="14">
    <source>
        <dbReference type="Proteomes" id="UP000256829"/>
    </source>
</evidence>
<evidence type="ECO:0000256" key="11">
    <source>
        <dbReference type="SAM" id="Phobius"/>
    </source>
</evidence>
<comment type="similarity">
    <text evidence="9">Belongs to the GSP H family.</text>
</comment>
<dbReference type="InterPro" id="IPR022346">
    <property type="entry name" value="T2SS_GspH"/>
</dbReference>
<proteinExistence type="inferred from homology"/>
<keyword evidence="3" id="KW-1003">Cell membrane</keyword>
<dbReference type="AlphaFoldDB" id="A0A3D8VDD7"/>
<evidence type="ECO:0000256" key="9">
    <source>
        <dbReference type="ARBA" id="ARBA00025772"/>
    </source>
</evidence>
<dbReference type="Pfam" id="PF12019">
    <property type="entry name" value="GspH"/>
    <property type="match status" value="1"/>
</dbReference>
<dbReference type="GO" id="GO:0015628">
    <property type="term" value="P:protein secretion by the type II secretion system"/>
    <property type="evidence" value="ECO:0007669"/>
    <property type="project" value="InterPro"/>
</dbReference>
<evidence type="ECO:0000256" key="1">
    <source>
        <dbReference type="ARBA" id="ARBA00004377"/>
    </source>
</evidence>